<keyword evidence="2" id="KW-1185">Reference proteome</keyword>
<dbReference type="Proteomes" id="UP000053573">
    <property type="component" value="Unassembled WGS sequence"/>
</dbReference>
<evidence type="ECO:0000313" key="2">
    <source>
        <dbReference type="Proteomes" id="UP000053573"/>
    </source>
</evidence>
<reference evidence="2" key="1">
    <citation type="journal article" date="2015" name="PLoS Genet.">
        <title>The dynamic genome and transcriptome of the human fungal pathogen Blastomyces and close relative Emmonsia.</title>
        <authorList>
            <person name="Munoz J.F."/>
            <person name="Gauthier G.M."/>
            <person name="Desjardins C.A."/>
            <person name="Gallo J.E."/>
            <person name="Holder J."/>
            <person name="Sullivan T.D."/>
            <person name="Marty A.J."/>
            <person name="Carmen J.C."/>
            <person name="Chen Z."/>
            <person name="Ding L."/>
            <person name="Gujja S."/>
            <person name="Magrini V."/>
            <person name="Misas E."/>
            <person name="Mitreva M."/>
            <person name="Priest M."/>
            <person name="Saif S."/>
            <person name="Whiston E.A."/>
            <person name="Young S."/>
            <person name="Zeng Q."/>
            <person name="Goldman W.E."/>
            <person name="Mardis E.R."/>
            <person name="Taylor J.W."/>
            <person name="McEwen J.G."/>
            <person name="Clay O.K."/>
            <person name="Klein B.S."/>
            <person name="Cuomo C.A."/>
        </authorList>
    </citation>
    <scope>NUCLEOTIDE SEQUENCE [LARGE SCALE GENOMIC DNA]</scope>
    <source>
        <strain evidence="2">UAMH 139</strain>
    </source>
</reference>
<sequence>MVLSREVVDGVSCTVHRKPGSVVAQSPVKFFGECKIAKCSRCDNSSPPLVCPQLPLQPIYKTPNRTTPPHSNVSFSFTTHTNHNGQTTTRKIAYCCYYYCCCCFHHHQYYRQYRP</sequence>
<dbReference type="AlphaFoldDB" id="A0A0H1BR47"/>
<organism evidence="1 2">
    <name type="scientific">Blastomyces silverae</name>
    <dbReference type="NCBI Taxonomy" id="2060906"/>
    <lineage>
        <taxon>Eukaryota</taxon>
        <taxon>Fungi</taxon>
        <taxon>Dikarya</taxon>
        <taxon>Ascomycota</taxon>
        <taxon>Pezizomycotina</taxon>
        <taxon>Eurotiomycetes</taxon>
        <taxon>Eurotiomycetidae</taxon>
        <taxon>Onygenales</taxon>
        <taxon>Ajellomycetaceae</taxon>
        <taxon>Blastomyces</taxon>
    </lineage>
</organism>
<name>A0A0H1BR47_9EURO</name>
<dbReference type="EMBL" id="LDEV01000230">
    <property type="protein sequence ID" value="KLJ13593.1"/>
    <property type="molecule type" value="Genomic_DNA"/>
</dbReference>
<protein>
    <submittedName>
        <fullName evidence="1">Uncharacterized protein</fullName>
    </submittedName>
</protein>
<accession>A0A0H1BR47</accession>
<evidence type="ECO:0000313" key="1">
    <source>
        <dbReference type="EMBL" id="KLJ13593.1"/>
    </source>
</evidence>
<proteinExistence type="predicted"/>
<gene>
    <name evidence="1" type="ORF">EMPG_11471</name>
</gene>
<comment type="caution">
    <text evidence="1">The sequence shown here is derived from an EMBL/GenBank/DDBJ whole genome shotgun (WGS) entry which is preliminary data.</text>
</comment>